<dbReference type="PROSITE" id="PS51257">
    <property type="entry name" value="PROKAR_LIPOPROTEIN"/>
    <property type="match status" value="1"/>
</dbReference>
<sequence>MRRIQFYILLSFFFGFISCGENNSGDPGDYHHPYGTFEGIFPDLTTGRELILVYNGDALENKRVIFVSRGSLAKPQGILTFENVINGEAKTELKVDLIETVNPDNSDIGRLIFEGIYSITSHSVKYSGYIDLKQLSLNLTEE</sequence>
<protein>
    <submittedName>
        <fullName evidence="1">Uncharacterized protein</fullName>
    </submittedName>
</protein>
<reference evidence="1" key="1">
    <citation type="submission" date="2019-03" db="EMBL/GenBank/DDBJ databases">
        <title>Single cell metagenomics reveals metabolic interactions within the superorganism composed of flagellate Streblomastix strix and complex community of Bacteroidetes bacteria on its surface.</title>
        <authorList>
            <person name="Treitli S.C."/>
            <person name="Kolisko M."/>
            <person name="Husnik F."/>
            <person name="Keeling P."/>
            <person name="Hampl V."/>
        </authorList>
    </citation>
    <scope>NUCLEOTIDE SEQUENCE</scope>
    <source>
        <strain evidence="1">STM</strain>
    </source>
</reference>
<comment type="caution">
    <text evidence="1">The sequence shown here is derived from an EMBL/GenBank/DDBJ whole genome shotgun (WGS) entry which is preliminary data.</text>
</comment>
<dbReference type="AlphaFoldDB" id="A0A5J4Q962"/>
<evidence type="ECO:0000313" key="1">
    <source>
        <dbReference type="EMBL" id="KAA6317560.1"/>
    </source>
</evidence>
<proteinExistence type="predicted"/>
<gene>
    <name evidence="1" type="ORF">EZS27_032300</name>
</gene>
<organism evidence="1">
    <name type="scientific">termite gut metagenome</name>
    <dbReference type="NCBI Taxonomy" id="433724"/>
    <lineage>
        <taxon>unclassified sequences</taxon>
        <taxon>metagenomes</taxon>
        <taxon>organismal metagenomes</taxon>
    </lineage>
</organism>
<accession>A0A5J4Q962</accession>
<name>A0A5J4Q962_9ZZZZ</name>
<dbReference type="EMBL" id="SNRY01004482">
    <property type="protein sequence ID" value="KAA6317560.1"/>
    <property type="molecule type" value="Genomic_DNA"/>
</dbReference>